<evidence type="ECO:0000256" key="2">
    <source>
        <dbReference type="ARBA" id="ARBA00022801"/>
    </source>
</evidence>
<dbReference type="EMBL" id="BARS01007430">
    <property type="protein sequence ID" value="GAF83005.1"/>
    <property type="molecule type" value="Genomic_DNA"/>
</dbReference>
<keyword evidence="1" id="KW-0540">Nuclease</keyword>
<dbReference type="SMART" id="SM00475">
    <property type="entry name" value="53EXOc"/>
    <property type="match status" value="1"/>
</dbReference>
<keyword evidence="2" id="KW-0378">Hydrolase</keyword>
<proteinExistence type="predicted"/>
<evidence type="ECO:0000313" key="4">
    <source>
        <dbReference type="EMBL" id="GAF83005.1"/>
    </source>
</evidence>
<dbReference type="AlphaFoldDB" id="X0U3H6"/>
<dbReference type="SUPFAM" id="SSF88723">
    <property type="entry name" value="PIN domain-like"/>
    <property type="match status" value="1"/>
</dbReference>
<dbReference type="InterPro" id="IPR029060">
    <property type="entry name" value="PIN-like_dom_sf"/>
</dbReference>
<dbReference type="PANTHER" id="PTHR42646">
    <property type="entry name" value="FLAP ENDONUCLEASE XNI"/>
    <property type="match status" value="1"/>
</dbReference>
<feature type="domain" description="5'-3' exonuclease" evidence="3">
    <location>
        <begin position="3"/>
        <end position="139"/>
    </location>
</feature>
<comment type="caution">
    <text evidence="4">The sequence shown here is derived from an EMBL/GenBank/DDBJ whole genome shotgun (WGS) entry which is preliminary data.</text>
</comment>
<evidence type="ECO:0000259" key="3">
    <source>
        <dbReference type="SMART" id="SM00475"/>
    </source>
</evidence>
<reference evidence="4" key="1">
    <citation type="journal article" date="2014" name="Front. Microbiol.">
        <title>High frequency of phylogenetically diverse reductive dehalogenase-homologous genes in deep subseafloor sedimentary metagenomes.</title>
        <authorList>
            <person name="Kawai M."/>
            <person name="Futagami T."/>
            <person name="Toyoda A."/>
            <person name="Takaki Y."/>
            <person name="Nishi S."/>
            <person name="Hori S."/>
            <person name="Arai W."/>
            <person name="Tsubouchi T."/>
            <person name="Morono Y."/>
            <person name="Uchiyama I."/>
            <person name="Ito T."/>
            <person name="Fujiyama A."/>
            <person name="Inagaki F."/>
            <person name="Takami H."/>
        </authorList>
    </citation>
    <scope>NUCLEOTIDE SEQUENCE</scope>
    <source>
        <strain evidence="4">Expedition CK06-06</strain>
    </source>
</reference>
<dbReference type="PANTHER" id="PTHR42646:SF2">
    <property type="entry name" value="5'-3' EXONUCLEASE FAMILY PROTEIN"/>
    <property type="match status" value="1"/>
</dbReference>
<gene>
    <name evidence="4" type="ORF">S01H1_14302</name>
</gene>
<dbReference type="Pfam" id="PF02739">
    <property type="entry name" value="5_3_exonuc_N"/>
    <property type="match status" value="1"/>
</dbReference>
<dbReference type="InterPro" id="IPR038969">
    <property type="entry name" value="FEN"/>
</dbReference>
<name>X0U3H6_9ZZZZ</name>
<dbReference type="Gene3D" id="3.40.50.1010">
    <property type="entry name" value="5'-nuclease"/>
    <property type="match status" value="1"/>
</dbReference>
<dbReference type="InterPro" id="IPR020046">
    <property type="entry name" value="5-3_exonucl_a-hlix_arch_N"/>
</dbReference>
<dbReference type="CDD" id="cd09859">
    <property type="entry name" value="PIN_53EXO"/>
    <property type="match status" value="1"/>
</dbReference>
<protein>
    <recommendedName>
        <fullName evidence="3">5'-3' exonuclease domain-containing protein</fullName>
    </recommendedName>
</protein>
<dbReference type="GO" id="GO:0033567">
    <property type="term" value="P:DNA replication, Okazaki fragment processing"/>
    <property type="evidence" value="ECO:0007669"/>
    <property type="project" value="InterPro"/>
</dbReference>
<dbReference type="GO" id="GO:0017108">
    <property type="term" value="F:5'-flap endonuclease activity"/>
    <property type="evidence" value="ECO:0007669"/>
    <property type="project" value="InterPro"/>
</dbReference>
<dbReference type="GO" id="GO:0003677">
    <property type="term" value="F:DNA binding"/>
    <property type="evidence" value="ECO:0007669"/>
    <property type="project" value="InterPro"/>
</dbReference>
<organism evidence="4">
    <name type="scientific">marine sediment metagenome</name>
    <dbReference type="NCBI Taxonomy" id="412755"/>
    <lineage>
        <taxon>unclassified sequences</taxon>
        <taxon>metagenomes</taxon>
        <taxon>ecological metagenomes</taxon>
    </lineage>
</organism>
<dbReference type="GO" id="GO:0008409">
    <property type="term" value="F:5'-3' exonuclease activity"/>
    <property type="evidence" value="ECO:0007669"/>
    <property type="project" value="InterPro"/>
</dbReference>
<sequence length="139" mass="15738">MAKKLYIIDGHAHIYAAYYARMRPLTSPSGEPTNATYIFTMALLGLIQRQNPDMLVVAMDSKAPTFRVEMYHDYKANRPPMPDDMPVQIDRIEQILEAMNIPVFRLDGFEADDIIGTLAKKASADGIDTYICAKDKDMY</sequence>
<evidence type="ECO:0000256" key="1">
    <source>
        <dbReference type="ARBA" id="ARBA00022722"/>
    </source>
</evidence>
<dbReference type="InterPro" id="IPR002421">
    <property type="entry name" value="5-3_exonuclease"/>
</dbReference>
<feature type="non-terminal residue" evidence="4">
    <location>
        <position position="139"/>
    </location>
</feature>
<accession>X0U3H6</accession>